<evidence type="ECO:0008006" key="3">
    <source>
        <dbReference type="Google" id="ProtNLM"/>
    </source>
</evidence>
<protein>
    <recommendedName>
        <fullName evidence="3">Reverse transcriptase</fullName>
    </recommendedName>
</protein>
<feature type="non-terminal residue" evidence="1">
    <location>
        <position position="1"/>
    </location>
</feature>
<dbReference type="InterPro" id="IPR052343">
    <property type="entry name" value="Retrotransposon-Effector_Assoc"/>
</dbReference>
<dbReference type="PANTHER" id="PTHR46890:SF48">
    <property type="entry name" value="RNA-DIRECTED DNA POLYMERASE"/>
    <property type="match status" value="1"/>
</dbReference>
<evidence type="ECO:0000313" key="1">
    <source>
        <dbReference type="EMBL" id="KAK2659283.1"/>
    </source>
</evidence>
<dbReference type="EMBL" id="JANJYI010000002">
    <property type="protein sequence ID" value="KAK2659283.1"/>
    <property type="molecule type" value="Genomic_DNA"/>
</dbReference>
<accession>A0AAD9XH78</accession>
<organism evidence="1 2">
    <name type="scientific">Dipteronia dyeriana</name>
    <dbReference type="NCBI Taxonomy" id="168575"/>
    <lineage>
        <taxon>Eukaryota</taxon>
        <taxon>Viridiplantae</taxon>
        <taxon>Streptophyta</taxon>
        <taxon>Embryophyta</taxon>
        <taxon>Tracheophyta</taxon>
        <taxon>Spermatophyta</taxon>
        <taxon>Magnoliopsida</taxon>
        <taxon>eudicotyledons</taxon>
        <taxon>Gunneridae</taxon>
        <taxon>Pentapetalae</taxon>
        <taxon>rosids</taxon>
        <taxon>malvids</taxon>
        <taxon>Sapindales</taxon>
        <taxon>Sapindaceae</taxon>
        <taxon>Hippocastanoideae</taxon>
        <taxon>Acereae</taxon>
        <taxon>Dipteronia</taxon>
    </lineage>
</organism>
<dbReference type="AlphaFoldDB" id="A0AAD9XH78"/>
<sequence>APGLDGMPVLFYQKFWDSVGGTVTTVCLQCLNDGESMDMVNKTLVALIPKVPQVKCMTDFRPISLCNVSYKIIAKTLANRFRLALDDVIFKNQSTSCLVD</sequence>
<gene>
    <name evidence="1" type="ORF">Ddye_005816</name>
</gene>
<name>A0AAD9XH78_9ROSI</name>
<comment type="caution">
    <text evidence="1">The sequence shown here is derived from an EMBL/GenBank/DDBJ whole genome shotgun (WGS) entry which is preliminary data.</text>
</comment>
<reference evidence="1" key="1">
    <citation type="journal article" date="2023" name="Plant J.">
        <title>Genome sequences and population genomics provide insights into the demographic history, inbreeding, and mutation load of two 'living fossil' tree species of Dipteronia.</title>
        <authorList>
            <person name="Feng Y."/>
            <person name="Comes H.P."/>
            <person name="Chen J."/>
            <person name="Zhu S."/>
            <person name="Lu R."/>
            <person name="Zhang X."/>
            <person name="Li P."/>
            <person name="Qiu J."/>
            <person name="Olsen K.M."/>
            <person name="Qiu Y."/>
        </authorList>
    </citation>
    <scope>NUCLEOTIDE SEQUENCE</scope>
    <source>
        <strain evidence="1">KIB01</strain>
    </source>
</reference>
<dbReference type="Proteomes" id="UP001280121">
    <property type="component" value="Unassembled WGS sequence"/>
</dbReference>
<keyword evidence="2" id="KW-1185">Reference proteome</keyword>
<proteinExistence type="predicted"/>
<dbReference type="PANTHER" id="PTHR46890">
    <property type="entry name" value="NON-LTR RETROLELEMENT REVERSE TRANSCRIPTASE-LIKE PROTEIN-RELATED"/>
    <property type="match status" value="1"/>
</dbReference>
<evidence type="ECO:0000313" key="2">
    <source>
        <dbReference type="Proteomes" id="UP001280121"/>
    </source>
</evidence>